<evidence type="ECO:0000313" key="6">
    <source>
        <dbReference type="EMBL" id="OXG23081.1"/>
    </source>
</evidence>
<organism evidence="6 7">
    <name type="scientific">Cryptococcus neoformans Tu259-1</name>
    <dbReference type="NCBI Taxonomy" id="1230072"/>
    <lineage>
        <taxon>Eukaryota</taxon>
        <taxon>Fungi</taxon>
        <taxon>Dikarya</taxon>
        <taxon>Basidiomycota</taxon>
        <taxon>Agaricomycotina</taxon>
        <taxon>Tremellomycetes</taxon>
        <taxon>Tremellales</taxon>
        <taxon>Cryptococcaceae</taxon>
        <taxon>Cryptococcus</taxon>
        <taxon>Cryptococcus neoformans species complex</taxon>
    </lineage>
</organism>
<protein>
    <recommendedName>
        <fullName evidence="4">N-acetyltransferase 9-like protein</fullName>
    </recommendedName>
</protein>
<dbReference type="InterPro" id="IPR016181">
    <property type="entry name" value="Acyl_CoA_acyltransferase"/>
</dbReference>
<dbReference type="GO" id="GO:0008080">
    <property type="term" value="F:N-acetyltransferase activity"/>
    <property type="evidence" value="ECO:0007669"/>
    <property type="project" value="InterPro"/>
</dbReference>
<evidence type="ECO:0000256" key="4">
    <source>
        <dbReference type="ARBA" id="ARBA00069551"/>
    </source>
</evidence>
<dbReference type="FunFam" id="3.40.630.30:FF:000248">
    <property type="entry name" value="N-acetyltransferase 9-like protein"/>
    <property type="match status" value="1"/>
</dbReference>
<dbReference type="Pfam" id="PF13302">
    <property type="entry name" value="Acetyltransf_3"/>
    <property type="match status" value="1"/>
</dbReference>
<dbReference type="InterPro" id="IPR000182">
    <property type="entry name" value="GNAT_dom"/>
</dbReference>
<evidence type="ECO:0000256" key="2">
    <source>
        <dbReference type="ARBA" id="ARBA00022679"/>
    </source>
</evidence>
<keyword evidence="2" id="KW-0808">Transferase</keyword>
<reference evidence="6 7" key="1">
    <citation type="submission" date="2017-06" db="EMBL/GenBank/DDBJ databases">
        <title>Global population genomics of the pathogenic fungus Cryptococcus neoformans var. grubii.</title>
        <authorList>
            <person name="Cuomo C."/>
            <person name="Litvintseva A."/>
            <person name="Chen Y."/>
            <person name="Young S."/>
            <person name="Zeng Q."/>
            <person name="Chapman S."/>
            <person name="Gujja S."/>
            <person name="Saif S."/>
            <person name="Birren B."/>
        </authorList>
    </citation>
    <scope>NUCLEOTIDE SEQUENCE [LARGE SCALE GENOMIC DNA]</scope>
    <source>
        <strain evidence="6 7">Tu259-1</strain>
    </source>
</reference>
<dbReference type="PANTHER" id="PTHR13256:SF16">
    <property type="entry name" value="ALPHA_BETA-TUBULIN-N-ACETYLTRANSFERASE 9"/>
    <property type="match status" value="1"/>
</dbReference>
<dbReference type="Gene3D" id="3.40.630.30">
    <property type="match status" value="1"/>
</dbReference>
<accession>A0A854QF56</accession>
<dbReference type="EMBL" id="AMKT01000037">
    <property type="protein sequence ID" value="OXG23081.1"/>
    <property type="molecule type" value="Genomic_DNA"/>
</dbReference>
<dbReference type="PANTHER" id="PTHR13256">
    <property type="entry name" value="N-ACETYLTRANSFERASE 9"/>
    <property type="match status" value="1"/>
</dbReference>
<evidence type="ECO:0000313" key="7">
    <source>
        <dbReference type="Proteomes" id="UP000199727"/>
    </source>
</evidence>
<evidence type="ECO:0000259" key="5">
    <source>
        <dbReference type="Pfam" id="PF13302"/>
    </source>
</evidence>
<dbReference type="SUPFAM" id="SSF55729">
    <property type="entry name" value="Acyl-CoA N-acyltransferases (Nat)"/>
    <property type="match status" value="1"/>
</dbReference>
<comment type="similarity">
    <text evidence="1">Belongs to the acetyltransferase family. GNAT subfamily.</text>
</comment>
<evidence type="ECO:0000256" key="3">
    <source>
        <dbReference type="ARBA" id="ARBA00023315"/>
    </source>
</evidence>
<name>A0A854QF56_CRYNE</name>
<dbReference type="AlphaFoldDB" id="A0A854QF56"/>
<evidence type="ECO:0000256" key="1">
    <source>
        <dbReference type="ARBA" id="ARBA00009342"/>
    </source>
</evidence>
<proteinExistence type="inferred from homology"/>
<dbReference type="InterPro" id="IPR039135">
    <property type="entry name" value="NAT9-like"/>
</dbReference>
<dbReference type="Proteomes" id="UP000199727">
    <property type="component" value="Unassembled WGS sequence"/>
</dbReference>
<gene>
    <name evidence="6" type="ORF">C361_02847</name>
</gene>
<feature type="domain" description="N-acetyltransferase" evidence="5">
    <location>
        <begin position="13"/>
        <end position="172"/>
    </location>
</feature>
<sequence length="223" mass="25431">MRLNENTVLFGDRIILVPYRAEHVPTYHEWMKSPELLELTASEPLSYEEELDMQRKWHLDEDKLTFILLERPPSLSSTAEQNQKVILPSPCLAQCRMVGDVNLFLPEGLEGDGECEIMIASKEDRRKRFAIEALFLFLSYLTTTLPLPATHLIARIGASNLPSIHLFRKLGFGVVKHVQVFDEVELRWGAKDVECLGLEGLEEVTAVDWRETSLHGRIGVYDA</sequence>
<comment type="caution">
    <text evidence="6">The sequence shown here is derived from an EMBL/GenBank/DDBJ whole genome shotgun (WGS) entry which is preliminary data.</text>
</comment>
<keyword evidence="3" id="KW-0012">Acyltransferase</keyword>
<dbReference type="OrthoDB" id="5043642at2759"/>